<dbReference type="GO" id="GO:0005886">
    <property type="term" value="C:plasma membrane"/>
    <property type="evidence" value="ECO:0007669"/>
    <property type="project" value="UniProtKB-SubCell"/>
</dbReference>
<keyword evidence="8 10" id="KW-0472">Membrane</keyword>
<dbReference type="EMBL" id="ACZK01000016">
    <property type="protein sequence ID" value="EHG23085.1"/>
    <property type="molecule type" value="Genomic_DNA"/>
</dbReference>
<dbReference type="GO" id="GO:0046677">
    <property type="term" value="P:response to antibiotic"/>
    <property type="evidence" value="ECO:0007669"/>
    <property type="project" value="UniProtKB-KW"/>
</dbReference>
<gene>
    <name evidence="11" type="ORF">HMPREF9332_00837</name>
</gene>
<proteinExistence type="inferred from homology"/>
<comment type="similarity">
    <text evidence="2">Belongs to the multi antimicrobial extrusion (MATE) (TC 2.A.66.1) family. MepA subfamily.</text>
</comment>
<keyword evidence="7 10" id="KW-1133">Transmembrane helix</keyword>
<dbReference type="Pfam" id="PF01554">
    <property type="entry name" value="MatE"/>
    <property type="match status" value="2"/>
</dbReference>
<feature type="transmembrane region" description="Helical" evidence="10">
    <location>
        <begin position="374"/>
        <end position="395"/>
    </location>
</feature>
<feature type="transmembrane region" description="Helical" evidence="10">
    <location>
        <begin position="142"/>
        <end position="163"/>
    </location>
</feature>
<dbReference type="NCBIfam" id="TIGR00797">
    <property type="entry name" value="matE"/>
    <property type="match status" value="1"/>
</dbReference>
<feature type="transmembrane region" description="Helical" evidence="10">
    <location>
        <begin position="331"/>
        <end position="354"/>
    </location>
</feature>
<feature type="transmembrane region" description="Helical" evidence="10">
    <location>
        <begin position="202"/>
        <end position="221"/>
    </location>
</feature>
<feature type="transmembrane region" description="Helical" evidence="10">
    <location>
        <begin position="55"/>
        <end position="78"/>
    </location>
</feature>
<keyword evidence="9" id="KW-0046">Antibiotic resistance</keyword>
<dbReference type="PANTHER" id="PTHR43823:SF3">
    <property type="entry name" value="MULTIDRUG EXPORT PROTEIN MEPA"/>
    <property type="match status" value="1"/>
</dbReference>
<keyword evidence="4" id="KW-0813">Transport</keyword>
<dbReference type="InterPro" id="IPR048279">
    <property type="entry name" value="MdtK-like"/>
</dbReference>
<feature type="transmembrane region" description="Helical" evidence="10">
    <location>
        <begin position="175"/>
        <end position="196"/>
    </location>
</feature>
<dbReference type="PIRSF" id="PIRSF006603">
    <property type="entry name" value="DinF"/>
    <property type="match status" value="1"/>
</dbReference>
<dbReference type="RefSeq" id="WP_009347261.1">
    <property type="nucleotide sequence ID" value="NZ_JH376829.1"/>
</dbReference>
<evidence type="ECO:0000256" key="6">
    <source>
        <dbReference type="ARBA" id="ARBA00022692"/>
    </source>
</evidence>
<dbReference type="GO" id="GO:0015297">
    <property type="term" value="F:antiporter activity"/>
    <property type="evidence" value="ECO:0007669"/>
    <property type="project" value="InterPro"/>
</dbReference>
<dbReference type="HOGENOM" id="CLU_012893_0_0_10"/>
<dbReference type="PATRIC" id="fig|679199.3.peg.912"/>
<dbReference type="InterPro" id="IPR051327">
    <property type="entry name" value="MATE_MepA_subfamily"/>
</dbReference>
<dbReference type="eggNOG" id="COG0534">
    <property type="taxonomic scope" value="Bacteria"/>
</dbReference>
<evidence type="ECO:0000256" key="2">
    <source>
        <dbReference type="ARBA" id="ARBA00008417"/>
    </source>
</evidence>
<reference evidence="11 12" key="1">
    <citation type="submission" date="2011-08" db="EMBL/GenBank/DDBJ databases">
        <title>The Genome Sequence of Prevotella sp. oral taxon 302 str. F0323.</title>
        <authorList>
            <consortium name="The Broad Institute Genome Sequencing Platform"/>
            <person name="Earl A."/>
            <person name="Ward D."/>
            <person name="Feldgarden M."/>
            <person name="Gevers D."/>
            <person name="Izard J."/>
            <person name="Blanton J.M."/>
            <person name="Baranova O.V."/>
            <person name="Tanner A.C."/>
            <person name="Dewhirst F.E."/>
            <person name="Young S.K."/>
            <person name="Zeng Q."/>
            <person name="Gargeya S."/>
            <person name="Fitzgerald M."/>
            <person name="Haas B."/>
            <person name="Abouelleil A."/>
            <person name="Alvarado L."/>
            <person name="Arachchi H.M."/>
            <person name="Berlin A."/>
            <person name="Brown A."/>
            <person name="Chapman S.B."/>
            <person name="Chen Z."/>
            <person name="Dunbar C."/>
            <person name="Freedman E."/>
            <person name="Gearin G."/>
            <person name="Gellesch M."/>
            <person name="Goldberg J."/>
            <person name="Griggs A."/>
            <person name="Gujja S."/>
            <person name="Heiman D."/>
            <person name="Howarth C."/>
            <person name="Larson L."/>
            <person name="Lui A."/>
            <person name="MacDonald P.J.P."/>
            <person name="Montmayeur A."/>
            <person name="Murphy C."/>
            <person name="Neiman D."/>
            <person name="Pearson M."/>
            <person name="Priest M."/>
            <person name="Roberts A."/>
            <person name="Saif S."/>
            <person name="Shea T."/>
            <person name="Shenoy N."/>
            <person name="Sisk P."/>
            <person name="Stolte C."/>
            <person name="Sykes S."/>
            <person name="Wortman J."/>
            <person name="Nusbaum C."/>
            <person name="Birren B."/>
        </authorList>
    </citation>
    <scope>NUCLEOTIDE SEQUENCE [LARGE SCALE GENOMIC DNA]</scope>
    <source>
        <strain evidence="11 12">F0323</strain>
    </source>
</reference>
<keyword evidence="12" id="KW-1185">Reference proteome</keyword>
<feature type="transmembrane region" description="Helical" evidence="10">
    <location>
        <begin position="99"/>
        <end position="122"/>
    </location>
</feature>
<feature type="transmembrane region" description="Helical" evidence="10">
    <location>
        <begin position="252"/>
        <end position="270"/>
    </location>
</feature>
<dbReference type="InterPro" id="IPR002528">
    <property type="entry name" value="MATE_fam"/>
</dbReference>
<comment type="subcellular location">
    <subcellularLocation>
        <location evidence="1">Cell membrane</location>
        <topology evidence="1">Multi-pass membrane protein</topology>
    </subcellularLocation>
</comment>
<organism evidence="11 12">
    <name type="scientific">Alloprevotella rava F0323</name>
    <dbReference type="NCBI Taxonomy" id="679199"/>
    <lineage>
        <taxon>Bacteria</taxon>
        <taxon>Pseudomonadati</taxon>
        <taxon>Bacteroidota</taxon>
        <taxon>Bacteroidia</taxon>
        <taxon>Bacteroidales</taxon>
        <taxon>Prevotellaceae</taxon>
        <taxon>Alloprevotella</taxon>
    </lineage>
</organism>
<dbReference type="PANTHER" id="PTHR43823">
    <property type="entry name" value="SPORULATION PROTEIN YKVU"/>
    <property type="match status" value="1"/>
</dbReference>
<dbReference type="GO" id="GO:0042910">
    <property type="term" value="F:xenobiotic transmembrane transporter activity"/>
    <property type="evidence" value="ECO:0007669"/>
    <property type="project" value="InterPro"/>
</dbReference>
<feature type="transmembrane region" description="Helical" evidence="10">
    <location>
        <begin position="430"/>
        <end position="449"/>
    </location>
</feature>
<evidence type="ECO:0000313" key="12">
    <source>
        <dbReference type="Proteomes" id="UP000015993"/>
    </source>
</evidence>
<evidence type="ECO:0000313" key="11">
    <source>
        <dbReference type="EMBL" id="EHG23085.1"/>
    </source>
</evidence>
<feature type="transmembrane region" description="Helical" evidence="10">
    <location>
        <begin position="23"/>
        <end position="43"/>
    </location>
</feature>
<feature type="transmembrane region" description="Helical" evidence="10">
    <location>
        <begin position="402"/>
        <end position="424"/>
    </location>
</feature>
<sequence>MLMTGEKQEQFNALGEQPVGKLLMQYAIPAIVAMAASSIYNIIDVFIGQGVGPEAIMGLALTGPVMLLTAAFGAMVGVGGSTLMSIRLGQKDYKTAQDILGNVLFMNLTMGLSLGFILQVFLTPILRFFGASNVTIGPAHDFMTVILAGNVVTHMYLGLNALLRSTNRPQKAMMATIGTVVCNCLLAPLFIFVFHWGIRGAALATVCSQLIMLMWQFHLFADKSNLVHLEPKLPNIRWNIIKKSLITGLPQFLINLCACLVAILITRSLTQYGNETSIGGDIAVGGYGISNRLVLFIVMIVIGLNQGMQPIAGYNYGAQKYDRLLEVLKKAIIFATCITTTGCLACFIFATPLATLFAKDSPALIQQAAHTLRIMVATFPLVGIQIMSVAFFQSIGFSGKSIFLALTRQLIFLLPLILILPHIFSNPVNGVIFSLPAADILAFLIAITLQAQQVRKLKRLIK</sequence>
<accession>G5GB86</accession>
<protein>
    <recommendedName>
        <fullName evidence="3">Multidrug export protein MepA</fullName>
    </recommendedName>
</protein>
<feature type="transmembrane region" description="Helical" evidence="10">
    <location>
        <begin position="282"/>
        <end position="304"/>
    </location>
</feature>
<evidence type="ECO:0000256" key="4">
    <source>
        <dbReference type="ARBA" id="ARBA00022448"/>
    </source>
</evidence>
<evidence type="ECO:0000256" key="9">
    <source>
        <dbReference type="ARBA" id="ARBA00023251"/>
    </source>
</evidence>
<name>G5GB86_9BACT</name>
<dbReference type="AlphaFoldDB" id="G5GB86"/>
<evidence type="ECO:0000256" key="3">
    <source>
        <dbReference type="ARBA" id="ARBA00022106"/>
    </source>
</evidence>
<keyword evidence="6 10" id="KW-0812">Transmembrane</keyword>
<evidence type="ECO:0000256" key="8">
    <source>
        <dbReference type="ARBA" id="ARBA00023136"/>
    </source>
</evidence>
<comment type="caution">
    <text evidence="11">The sequence shown here is derived from an EMBL/GenBank/DDBJ whole genome shotgun (WGS) entry which is preliminary data.</text>
</comment>
<evidence type="ECO:0000256" key="10">
    <source>
        <dbReference type="SAM" id="Phobius"/>
    </source>
</evidence>
<evidence type="ECO:0000256" key="7">
    <source>
        <dbReference type="ARBA" id="ARBA00022989"/>
    </source>
</evidence>
<dbReference type="InterPro" id="IPR045070">
    <property type="entry name" value="MATE_MepA-like"/>
</dbReference>
<dbReference type="Proteomes" id="UP000015993">
    <property type="component" value="Unassembled WGS sequence"/>
</dbReference>
<evidence type="ECO:0000256" key="1">
    <source>
        <dbReference type="ARBA" id="ARBA00004651"/>
    </source>
</evidence>
<keyword evidence="5" id="KW-1003">Cell membrane</keyword>
<dbReference type="STRING" id="679199.HMPREF9332_00837"/>
<evidence type="ECO:0000256" key="5">
    <source>
        <dbReference type="ARBA" id="ARBA00022475"/>
    </source>
</evidence>
<dbReference type="CDD" id="cd13143">
    <property type="entry name" value="MATE_MepA_like"/>
    <property type="match status" value="1"/>
</dbReference>